<organism evidence="3 4">
    <name type="scientific">Candidatus Nomurabacteria bacterium RIFCSPHIGHO2_02_FULL_41_18</name>
    <dbReference type="NCBI Taxonomy" id="1801754"/>
    <lineage>
        <taxon>Bacteria</taxon>
        <taxon>Candidatus Nomuraibacteriota</taxon>
    </lineage>
</organism>
<keyword evidence="1" id="KW-0812">Transmembrane</keyword>
<keyword evidence="1" id="KW-0472">Membrane</keyword>
<dbReference type="Proteomes" id="UP000177777">
    <property type="component" value="Unassembled WGS sequence"/>
</dbReference>
<feature type="domain" description="Transcriptional repressor PaaX-like central Cas2-like" evidence="2">
    <location>
        <begin position="108"/>
        <end position="181"/>
    </location>
</feature>
<dbReference type="GO" id="GO:0006351">
    <property type="term" value="P:DNA-templated transcription"/>
    <property type="evidence" value="ECO:0007669"/>
    <property type="project" value="TreeGrafter"/>
</dbReference>
<comment type="caution">
    <text evidence="3">The sequence shown here is derived from an EMBL/GenBank/DDBJ whole genome shotgun (WGS) entry which is preliminary data.</text>
</comment>
<gene>
    <name evidence="3" type="ORF">A3D42_03245</name>
</gene>
<dbReference type="Gene3D" id="3.30.70.2650">
    <property type="match status" value="1"/>
</dbReference>
<dbReference type="STRING" id="1801754.A3D42_03245"/>
<dbReference type="PANTHER" id="PTHR30319">
    <property type="entry name" value="PHENYLACETIC ACID REGULATOR-RELATED TRANSCRIPTIONAL REPRESSOR"/>
    <property type="match status" value="1"/>
</dbReference>
<accession>A0A1F6W846</accession>
<keyword evidence="1" id="KW-1133">Transmembrane helix</keyword>
<dbReference type="PANTHER" id="PTHR30319:SF1">
    <property type="entry name" value="TRANSCRIPTIONAL REPRESSOR PAAX"/>
    <property type="match status" value="1"/>
</dbReference>
<feature type="transmembrane region" description="Helical" evidence="1">
    <location>
        <begin position="20"/>
        <end position="41"/>
    </location>
</feature>
<name>A0A1F6W846_9BACT</name>
<evidence type="ECO:0000256" key="1">
    <source>
        <dbReference type="SAM" id="Phobius"/>
    </source>
</evidence>
<dbReference type="EMBL" id="MFUE01000003">
    <property type="protein sequence ID" value="OGI78049.1"/>
    <property type="molecule type" value="Genomic_DNA"/>
</dbReference>
<evidence type="ECO:0000259" key="2">
    <source>
        <dbReference type="Pfam" id="PF20803"/>
    </source>
</evidence>
<dbReference type="AlphaFoldDB" id="A0A1F6W846"/>
<dbReference type="Pfam" id="PF20803">
    <property type="entry name" value="PaaX_M"/>
    <property type="match status" value="1"/>
</dbReference>
<sequence length="195" mass="23093">MGKLEKELKRRVKRQNIQKAILYGVAAAGLLSVAVLAPNALQALKFFGIEPKNKWQKYNINHSIKRLKNNGLICFEKTDRGTFARLTQKGEEKLRKFRLLGYKLKKPKRWDKKWRMLIFDIKEERRGIRDKIRFTLKRIGFLRLQDSVWVYPYDCEDLVILMKADFKIGKDLLYLIVDTIEGDTKIKNYFKLPIT</sequence>
<evidence type="ECO:0000313" key="4">
    <source>
        <dbReference type="Proteomes" id="UP000177777"/>
    </source>
</evidence>
<reference evidence="3 4" key="1">
    <citation type="journal article" date="2016" name="Nat. Commun.">
        <title>Thousands of microbial genomes shed light on interconnected biogeochemical processes in an aquifer system.</title>
        <authorList>
            <person name="Anantharaman K."/>
            <person name="Brown C.T."/>
            <person name="Hug L.A."/>
            <person name="Sharon I."/>
            <person name="Castelle C.J."/>
            <person name="Probst A.J."/>
            <person name="Thomas B.C."/>
            <person name="Singh A."/>
            <person name="Wilkins M.J."/>
            <person name="Karaoz U."/>
            <person name="Brodie E.L."/>
            <person name="Williams K.H."/>
            <person name="Hubbard S.S."/>
            <person name="Banfield J.F."/>
        </authorList>
    </citation>
    <scope>NUCLEOTIDE SEQUENCE [LARGE SCALE GENOMIC DNA]</scope>
</reference>
<dbReference type="InterPro" id="IPR048846">
    <property type="entry name" value="PaaX-like_central"/>
</dbReference>
<evidence type="ECO:0000313" key="3">
    <source>
        <dbReference type="EMBL" id="OGI78049.1"/>
    </source>
</evidence>
<protein>
    <recommendedName>
        <fullName evidence="2">Transcriptional repressor PaaX-like central Cas2-like domain-containing protein</fullName>
    </recommendedName>
</protein>
<proteinExistence type="predicted"/>